<dbReference type="GO" id="GO:0005911">
    <property type="term" value="C:cell-cell junction"/>
    <property type="evidence" value="ECO:0007669"/>
    <property type="project" value="TreeGrafter"/>
</dbReference>
<evidence type="ECO:0000256" key="1">
    <source>
        <dbReference type="ARBA" id="ARBA00004370"/>
    </source>
</evidence>
<dbReference type="PANTHER" id="PTHR24025">
    <property type="entry name" value="DESMOGLEIN FAMILY MEMBER"/>
    <property type="match status" value="1"/>
</dbReference>
<evidence type="ECO:0000256" key="8">
    <source>
        <dbReference type="PROSITE-ProRule" id="PRU00043"/>
    </source>
</evidence>
<dbReference type="InterPro" id="IPR002126">
    <property type="entry name" value="Cadherin-like_dom"/>
</dbReference>
<evidence type="ECO:0000256" key="6">
    <source>
        <dbReference type="ARBA" id="ARBA00022989"/>
    </source>
</evidence>
<evidence type="ECO:0000313" key="11">
    <source>
        <dbReference type="Proteomes" id="UP000076858"/>
    </source>
</evidence>
<sequence>STATAVAENTAANTVVYTAAAIDSDFNSPATASSVSYSLKANTGDATQFSINSATGAVTLTESPNFEAKPGYSFTVVATDAAGNTAERAVTLAVSNVDE</sequence>
<keyword evidence="4 8" id="KW-0106">Calcium</keyword>
<organism evidence="10 11">
    <name type="scientific">Daphnia magna</name>
    <dbReference type="NCBI Taxonomy" id="35525"/>
    <lineage>
        <taxon>Eukaryota</taxon>
        <taxon>Metazoa</taxon>
        <taxon>Ecdysozoa</taxon>
        <taxon>Arthropoda</taxon>
        <taxon>Crustacea</taxon>
        <taxon>Branchiopoda</taxon>
        <taxon>Diplostraca</taxon>
        <taxon>Cladocera</taxon>
        <taxon>Anomopoda</taxon>
        <taxon>Daphniidae</taxon>
        <taxon>Daphnia</taxon>
    </lineage>
</organism>
<keyword evidence="5" id="KW-0130">Cell adhesion</keyword>
<keyword evidence="7" id="KW-0472">Membrane</keyword>
<dbReference type="GO" id="GO:0005509">
    <property type="term" value="F:calcium ion binding"/>
    <property type="evidence" value="ECO:0007669"/>
    <property type="project" value="UniProtKB-UniRule"/>
</dbReference>
<dbReference type="GO" id="GO:0007156">
    <property type="term" value="P:homophilic cell adhesion via plasma membrane adhesion molecules"/>
    <property type="evidence" value="ECO:0007669"/>
    <property type="project" value="InterPro"/>
</dbReference>
<gene>
    <name evidence="10" type="ORF">APZ42_005886</name>
</gene>
<keyword evidence="6" id="KW-1133">Transmembrane helix</keyword>
<keyword evidence="2" id="KW-0812">Transmembrane</keyword>
<dbReference type="AlphaFoldDB" id="A0A164G799"/>
<dbReference type="Pfam" id="PF00028">
    <property type="entry name" value="Cadherin"/>
    <property type="match status" value="1"/>
</dbReference>
<evidence type="ECO:0000259" key="9">
    <source>
        <dbReference type="PROSITE" id="PS50268"/>
    </source>
</evidence>
<dbReference type="InterPro" id="IPR050971">
    <property type="entry name" value="Cadherin-domain_protein"/>
</dbReference>
<dbReference type="SUPFAM" id="SSF49313">
    <property type="entry name" value="Cadherin-like"/>
    <property type="match status" value="1"/>
</dbReference>
<evidence type="ECO:0000256" key="3">
    <source>
        <dbReference type="ARBA" id="ARBA00022737"/>
    </source>
</evidence>
<feature type="domain" description="Cadherin" evidence="9">
    <location>
        <begin position="6"/>
        <end position="99"/>
    </location>
</feature>
<protein>
    <submittedName>
        <fullName evidence="10">Putative Protocadherin Fat 2/sw</fullName>
    </submittedName>
</protein>
<proteinExistence type="predicted"/>
<comment type="subcellular location">
    <subcellularLocation>
        <location evidence="1">Membrane</location>
    </subcellularLocation>
</comment>
<dbReference type="GO" id="GO:0016020">
    <property type="term" value="C:membrane"/>
    <property type="evidence" value="ECO:0007669"/>
    <property type="project" value="UniProtKB-SubCell"/>
</dbReference>
<dbReference type="Proteomes" id="UP000076858">
    <property type="component" value="Unassembled WGS sequence"/>
</dbReference>
<evidence type="ECO:0000256" key="7">
    <source>
        <dbReference type="ARBA" id="ARBA00023136"/>
    </source>
</evidence>
<name>A0A164G799_9CRUS</name>
<dbReference type="PROSITE" id="PS50268">
    <property type="entry name" value="CADHERIN_2"/>
    <property type="match status" value="1"/>
</dbReference>
<reference evidence="10 11" key="1">
    <citation type="submission" date="2016-03" db="EMBL/GenBank/DDBJ databases">
        <title>EvidentialGene: Evidence-directed Construction of Genes on Genomes.</title>
        <authorList>
            <person name="Gilbert D.G."/>
            <person name="Choi J.-H."/>
            <person name="Mockaitis K."/>
            <person name="Colbourne J."/>
            <person name="Pfrender M."/>
        </authorList>
    </citation>
    <scope>NUCLEOTIDE SEQUENCE [LARGE SCALE GENOMIC DNA]</scope>
    <source>
        <strain evidence="10 11">Xinb3</strain>
        <tissue evidence="10">Complete organism</tissue>
    </source>
</reference>
<dbReference type="SMART" id="SM00112">
    <property type="entry name" value="CA"/>
    <property type="match status" value="1"/>
</dbReference>
<feature type="non-terminal residue" evidence="10">
    <location>
        <position position="99"/>
    </location>
</feature>
<dbReference type="Gene3D" id="2.60.40.60">
    <property type="entry name" value="Cadherins"/>
    <property type="match status" value="1"/>
</dbReference>
<accession>A0A164G799</accession>
<evidence type="ECO:0000256" key="5">
    <source>
        <dbReference type="ARBA" id="ARBA00022889"/>
    </source>
</evidence>
<evidence type="ECO:0000313" key="10">
    <source>
        <dbReference type="EMBL" id="KZR98612.1"/>
    </source>
</evidence>
<keyword evidence="11" id="KW-1185">Reference proteome</keyword>
<keyword evidence="3" id="KW-0677">Repeat</keyword>
<dbReference type="InterPro" id="IPR015919">
    <property type="entry name" value="Cadherin-like_sf"/>
</dbReference>
<evidence type="ECO:0000256" key="4">
    <source>
        <dbReference type="ARBA" id="ARBA00022837"/>
    </source>
</evidence>
<feature type="non-terminal residue" evidence="10">
    <location>
        <position position="1"/>
    </location>
</feature>
<dbReference type="PANTHER" id="PTHR24025:SF18">
    <property type="entry name" value="CADHERIN-23"/>
    <property type="match status" value="1"/>
</dbReference>
<dbReference type="CDD" id="cd11304">
    <property type="entry name" value="Cadherin_repeat"/>
    <property type="match status" value="1"/>
</dbReference>
<comment type="caution">
    <text evidence="10">The sequence shown here is derived from an EMBL/GenBank/DDBJ whole genome shotgun (WGS) entry which is preliminary data.</text>
</comment>
<dbReference type="EMBL" id="LRGB01016408">
    <property type="protein sequence ID" value="KZR98612.1"/>
    <property type="molecule type" value="Genomic_DNA"/>
</dbReference>
<evidence type="ECO:0000256" key="2">
    <source>
        <dbReference type="ARBA" id="ARBA00022692"/>
    </source>
</evidence>